<evidence type="ECO:0008006" key="5">
    <source>
        <dbReference type="Google" id="ProtNLM"/>
    </source>
</evidence>
<proteinExistence type="predicted"/>
<dbReference type="OrthoDB" id="40315at2759"/>
<dbReference type="Proteomes" id="UP000266841">
    <property type="component" value="Unassembled WGS sequence"/>
</dbReference>
<protein>
    <recommendedName>
        <fullName evidence="5">DDE Tnp4 domain-containing protein</fullName>
    </recommendedName>
</protein>
<evidence type="ECO:0000313" key="3">
    <source>
        <dbReference type="EMBL" id="EJK49115.1"/>
    </source>
</evidence>
<name>K0R809_THAOC</name>
<keyword evidence="1" id="KW-0175">Coiled coil</keyword>
<keyword evidence="4" id="KW-1185">Reference proteome</keyword>
<sequence>MGRRIQQSTSTRSQAASARSELGPTTLTSPSMRLPPMPPVRARGRRLHMSTRSQQLANPTGRQEGAFTRLRDSSSASPTFATTDDQSNVATRSVTSRIEAYKCQAEKQIWFNGYVEEYDALNQVGARGLGHYVAPVGIQWKEQKWGDSFAKAYLKKSLLDDKSKIHSMTPAEVYLSHPSFACYPKDRFIANLANLKEALRIERERVAEEEKEFLREQSLYPRGKVTSRGKPFWDTHTGNNHSSGLKYEFAMSIRRPNLVWMRGPLPAGEMHDGTEVRPLRALSIGTDMNLNFLFLTGKKAIGDSGYSGIDNVTITREGHSREMKQWLGRAKNRQESLHSRIKSFNILKQRFRHGRKGTDDKLDLHRTCVEAVCVLVQYDMDCGNPVFDL</sequence>
<evidence type="ECO:0000256" key="2">
    <source>
        <dbReference type="SAM" id="MobiDB-lite"/>
    </source>
</evidence>
<feature type="compositionally biased region" description="Polar residues" evidence="2">
    <location>
        <begin position="73"/>
        <end position="84"/>
    </location>
</feature>
<feature type="region of interest" description="Disordered" evidence="2">
    <location>
        <begin position="1"/>
        <end position="84"/>
    </location>
</feature>
<dbReference type="EMBL" id="AGNL01045106">
    <property type="protein sequence ID" value="EJK49115.1"/>
    <property type="molecule type" value="Genomic_DNA"/>
</dbReference>
<organism evidence="3 4">
    <name type="scientific">Thalassiosira oceanica</name>
    <name type="common">Marine diatom</name>
    <dbReference type="NCBI Taxonomy" id="159749"/>
    <lineage>
        <taxon>Eukaryota</taxon>
        <taxon>Sar</taxon>
        <taxon>Stramenopiles</taxon>
        <taxon>Ochrophyta</taxon>
        <taxon>Bacillariophyta</taxon>
        <taxon>Coscinodiscophyceae</taxon>
        <taxon>Thalassiosirophycidae</taxon>
        <taxon>Thalassiosirales</taxon>
        <taxon>Thalassiosiraceae</taxon>
        <taxon>Thalassiosira</taxon>
    </lineage>
</organism>
<comment type="caution">
    <text evidence="3">The sequence shown here is derived from an EMBL/GenBank/DDBJ whole genome shotgun (WGS) entry which is preliminary data.</text>
</comment>
<gene>
    <name evidence="3" type="ORF">THAOC_32038</name>
</gene>
<evidence type="ECO:0000256" key="1">
    <source>
        <dbReference type="SAM" id="Coils"/>
    </source>
</evidence>
<feature type="compositionally biased region" description="Polar residues" evidence="2">
    <location>
        <begin position="50"/>
        <end position="61"/>
    </location>
</feature>
<reference evidence="3 4" key="1">
    <citation type="journal article" date="2012" name="Genome Biol.">
        <title>Genome and low-iron response of an oceanic diatom adapted to chronic iron limitation.</title>
        <authorList>
            <person name="Lommer M."/>
            <person name="Specht M."/>
            <person name="Roy A.S."/>
            <person name="Kraemer L."/>
            <person name="Andreson R."/>
            <person name="Gutowska M.A."/>
            <person name="Wolf J."/>
            <person name="Bergner S.V."/>
            <person name="Schilhabel M.B."/>
            <person name="Klostermeier U.C."/>
            <person name="Beiko R.G."/>
            <person name="Rosenstiel P."/>
            <person name="Hippler M."/>
            <person name="Laroche J."/>
        </authorList>
    </citation>
    <scope>NUCLEOTIDE SEQUENCE [LARGE SCALE GENOMIC DNA]</scope>
    <source>
        <strain evidence="3 4">CCMP1005</strain>
    </source>
</reference>
<feature type="coiled-coil region" evidence="1">
    <location>
        <begin position="185"/>
        <end position="216"/>
    </location>
</feature>
<accession>K0R809</accession>
<feature type="compositionally biased region" description="Low complexity" evidence="2">
    <location>
        <begin position="1"/>
        <end position="20"/>
    </location>
</feature>
<dbReference type="AlphaFoldDB" id="K0R809"/>
<evidence type="ECO:0000313" key="4">
    <source>
        <dbReference type="Proteomes" id="UP000266841"/>
    </source>
</evidence>